<dbReference type="Pfam" id="PF14833">
    <property type="entry name" value="NAD_binding_11"/>
    <property type="match status" value="1"/>
</dbReference>
<evidence type="ECO:0000313" key="7">
    <source>
        <dbReference type="Proteomes" id="UP001168540"/>
    </source>
</evidence>
<dbReference type="Pfam" id="PF03446">
    <property type="entry name" value="NAD_binding_2"/>
    <property type="match status" value="1"/>
</dbReference>
<evidence type="ECO:0000259" key="4">
    <source>
        <dbReference type="Pfam" id="PF03446"/>
    </source>
</evidence>
<comment type="caution">
    <text evidence="6">The sequence shown here is derived from an EMBL/GenBank/DDBJ whole genome shotgun (WGS) entry which is preliminary data.</text>
</comment>
<proteinExistence type="predicted"/>
<dbReference type="EMBL" id="JAUEDK010000009">
    <property type="protein sequence ID" value="MDN0074620.1"/>
    <property type="molecule type" value="Genomic_DNA"/>
</dbReference>
<sequence>MPAPAGLSGRGCTHKSVGSSPARQIKDITMNSTIPTTVAVLGTGLIGAPVARNLANKGFKVKVWNRTAAKAQAIEQDNLQACASVAEAVSDASYIVTVLKDGDSVASAMAAGSGHFLPGAKWIQLSTVGIDASVSLASLALQQQLVYFDAPVQGTRQPAEQGQLIILAAGPLTEREAVQPLFDAIGKRTLWVADNAGQASRLKLALNNWAFALTHGLAESLALAKGLGVDPALVVDVVSNGPMDCAYFQLKSAAILADNYTPSFTVANAVKDGKLIVEAARQAGVQANVAAAGLQRFERALAAGHGDKDMAASFLASDSPI</sequence>
<organism evidence="6 7">
    <name type="scientific">Crenobacter oryzisoli</name>
    <dbReference type="NCBI Taxonomy" id="3056844"/>
    <lineage>
        <taxon>Bacteria</taxon>
        <taxon>Pseudomonadati</taxon>
        <taxon>Pseudomonadota</taxon>
        <taxon>Betaproteobacteria</taxon>
        <taxon>Neisseriales</taxon>
        <taxon>Neisseriaceae</taxon>
        <taxon>Crenobacter</taxon>
    </lineage>
</organism>
<dbReference type="InterPro" id="IPR029154">
    <property type="entry name" value="HIBADH-like_NADP-bd"/>
</dbReference>
<dbReference type="InterPro" id="IPR013328">
    <property type="entry name" value="6PGD_dom2"/>
</dbReference>
<dbReference type="SUPFAM" id="SSF48179">
    <property type="entry name" value="6-phosphogluconate dehydrogenase C-terminal domain-like"/>
    <property type="match status" value="1"/>
</dbReference>
<dbReference type="SUPFAM" id="SSF51735">
    <property type="entry name" value="NAD(P)-binding Rossmann-fold domains"/>
    <property type="match status" value="1"/>
</dbReference>
<dbReference type="InterPro" id="IPR015815">
    <property type="entry name" value="HIBADH-related"/>
</dbReference>
<feature type="domain" description="6-phosphogluconate dehydrogenase NADP-binding" evidence="4">
    <location>
        <begin position="37"/>
        <end position="191"/>
    </location>
</feature>
<dbReference type="Gene3D" id="3.40.50.720">
    <property type="entry name" value="NAD(P)-binding Rossmann-like Domain"/>
    <property type="match status" value="1"/>
</dbReference>
<dbReference type="InterPro" id="IPR051265">
    <property type="entry name" value="HIBADH-related_NP60_sf"/>
</dbReference>
<name>A0ABT7XLF8_9NEIS</name>
<dbReference type="EC" id="1.1.-.-" evidence="6"/>
<evidence type="ECO:0000256" key="3">
    <source>
        <dbReference type="SAM" id="MobiDB-lite"/>
    </source>
</evidence>
<dbReference type="InterPro" id="IPR036291">
    <property type="entry name" value="NAD(P)-bd_dom_sf"/>
</dbReference>
<protein>
    <submittedName>
        <fullName evidence="6">NAD(P)-dependent oxidoreductase</fullName>
        <ecNumber evidence="6">1.1.-.-</ecNumber>
    </submittedName>
</protein>
<evidence type="ECO:0000256" key="2">
    <source>
        <dbReference type="ARBA" id="ARBA00023027"/>
    </source>
</evidence>
<dbReference type="InterPro" id="IPR008927">
    <property type="entry name" value="6-PGluconate_DH-like_C_sf"/>
</dbReference>
<feature type="domain" description="3-hydroxyisobutyrate dehydrogenase-like NAD-binding" evidence="5">
    <location>
        <begin position="197"/>
        <end position="312"/>
    </location>
</feature>
<dbReference type="RefSeq" id="WP_289829195.1">
    <property type="nucleotide sequence ID" value="NZ_JAUEDK010000009.1"/>
</dbReference>
<reference evidence="6" key="1">
    <citation type="submission" date="2023-06" db="EMBL/GenBank/DDBJ databases">
        <authorList>
            <person name="Zhang S."/>
        </authorList>
    </citation>
    <scope>NUCLEOTIDE SEQUENCE</scope>
    <source>
        <strain evidence="6">SG2303</strain>
    </source>
</reference>
<accession>A0ABT7XLF8</accession>
<keyword evidence="1 6" id="KW-0560">Oxidoreductase</keyword>
<evidence type="ECO:0000259" key="5">
    <source>
        <dbReference type="Pfam" id="PF14833"/>
    </source>
</evidence>
<keyword evidence="2" id="KW-0520">NAD</keyword>
<evidence type="ECO:0000256" key="1">
    <source>
        <dbReference type="ARBA" id="ARBA00023002"/>
    </source>
</evidence>
<dbReference type="InterPro" id="IPR006115">
    <property type="entry name" value="6PGDH_NADP-bd"/>
</dbReference>
<dbReference type="GO" id="GO:0016491">
    <property type="term" value="F:oxidoreductase activity"/>
    <property type="evidence" value="ECO:0007669"/>
    <property type="project" value="UniProtKB-KW"/>
</dbReference>
<dbReference type="PANTHER" id="PTHR43580:SF2">
    <property type="entry name" value="CYTOKINE-LIKE NUCLEAR FACTOR N-PAC"/>
    <property type="match status" value="1"/>
</dbReference>
<dbReference type="Proteomes" id="UP001168540">
    <property type="component" value="Unassembled WGS sequence"/>
</dbReference>
<feature type="region of interest" description="Disordered" evidence="3">
    <location>
        <begin position="1"/>
        <end position="20"/>
    </location>
</feature>
<dbReference type="Gene3D" id="1.10.1040.10">
    <property type="entry name" value="N-(1-d-carboxylethyl)-l-norvaline Dehydrogenase, domain 2"/>
    <property type="match status" value="1"/>
</dbReference>
<keyword evidence="7" id="KW-1185">Reference proteome</keyword>
<gene>
    <name evidence="6" type="ORF">QU481_06905</name>
</gene>
<dbReference type="PIRSF" id="PIRSF000103">
    <property type="entry name" value="HIBADH"/>
    <property type="match status" value="1"/>
</dbReference>
<evidence type="ECO:0000313" key="6">
    <source>
        <dbReference type="EMBL" id="MDN0074620.1"/>
    </source>
</evidence>
<dbReference type="PANTHER" id="PTHR43580">
    <property type="entry name" value="OXIDOREDUCTASE GLYR1-RELATED"/>
    <property type="match status" value="1"/>
</dbReference>